<dbReference type="SMART" id="SM00881">
    <property type="entry name" value="CoA_binding"/>
    <property type="match status" value="1"/>
</dbReference>
<gene>
    <name evidence="2" type="ORF">H1016_01800</name>
</gene>
<dbReference type="PANTHER" id="PTHR33303">
    <property type="entry name" value="CYTOPLASMIC PROTEIN-RELATED"/>
    <property type="match status" value="1"/>
</dbReference>
<dbReference type="Pfam" id="PF13380">
    <property type="entry name" value="CoA_binding_2"/>
    <property type="match status" value="1"/>
</dbReference>
<comment type="caution">
    <text evidence="2">The sequence shown here is derived from an EMBL/GenBank/DDBJ whole genome shotgun (WGS) entry which is preliminary data.</text>
</comment>
<reference evidence="2 3" key="1">
    <citation type="journal article" name="Nat. Commun.">
        <title>Undinarchaeota illuminate DPANN phylogeny and the impact of gene transfer on archaeal evolution.</title>
        <authorList>
            <person name="Dombrowski N."/>
            <person name="Williams T.A."/>
            <person name="Sun J."/>
            <person name="Woodcroft B.J."/>
            <person name="Lee J.H."/>
            <person name="Minh B.Q."/>
            <person name="Rinke C."/>
            <person name="Spang A."/>
        </authorList>
    </citation>
    <scope>NUCLEOTIDE SEQUENCE [LARGE SCALE GENOMIC DNA]</scope>
    <source>
        <strain evidence="2">MAG_bin1129</strain>
    </source>
</reference>
<accession>A0A832V3D7</accession>
<dbReference type="EMBL" id="DVAB01000017">
    <property type="protein sequence ID" value="HIK00252.1"/>
    <property type="molecule type" value="Genomic_DNA"/>
</dbReference>
<dbReference type="AlphaFoldDB" id="A0A832V3D7"/>
<evidence type="ECO:0000313" key="2">
    <source>
        <dbReference type="EMBL" id="HIK00252.1"/>
    </source>
</evidence>
<sequence>MENIVEILQSSKTIAVVGCSKNPGKDAHDIPALMQSKGYGIIPINPTADEILGEKAYPNLLYLPLDLKKQIDIIDVFRPSNEVAGIVEQALQLQKETGKKYVIWTQLGIQDDTAAAKARAAGLKVIQNHCLKIEYNKLFPF</sequence>
<protein>
    <submittedName>
        <fullName evidence="2">CoA-binding protein</fullName>
    </submittedName>
</protein>
<dbReference type="InterPro" id="IPR036291">
    <property type="entry name" value="NAD(P)-bd_dom_sf"/>
</dbReference>
<keyword evidence="3" id="KW-1185">Reference proteome</keyword>
<dbReference type="SUPFAM" id="SSF51735">
    <property type="entry name" value="NAD(P)-binding Rossmann-fold domains"/>
    <property type="match status" value="1"/>
</dbReference>
<dbReference type="PANTHER" id="PTHR33303:SF2">
    <property type="entry name" value="COA-BINDING DOMAIN-CONTAINING PROTEIN"/>
    <property type="match status" value="1"/>
</dbReference>
<name>A0A832V3D7_9ARCH</name>
<evidence type="ECO:0000259" key="1">
    <source>
        <dbReference type="SMART" id="SM00881"/>
    </source>
</evidence>
<dbReference type="Gene3D" id="3.40.50.720">
    <property type="entry name" value="NAD(P)-binding Rossmann-like Domain"/>
    <property type="match status" value="1"/>
</dbReference>
<dbReference type="InterPro" id="IPR003781">
    <property type="entry name" value="CoA-bd"/>
</dbReference>
<organism evidence="2 3">
    <name type="scientific">Candidatus Naiadarchaeum limnaeum</name>
    <dbReference type="NCBI Taxonomy" id="2756139"/>
    <lineage>
        <taxon>Archaea</taxon>
        <taxon>Candidatus Undinarchaeota</taxon>
        <taxon>Candidatus Undinarchaeia</taxon>
        <taxon>Candidatus Naiadarchaeales</taxon>
        <taxon>Candidatus Naiadarchaeaceae</taxon>
        <taxon>Candidatus Naiadarchaeum</taxon>
    </lineage>
</organism>
<proteinExistence type="predicted"/>
<dbReference type="Proteomes" id="UP000646946">
    <property type="component" value="Unassembled WGS sequence"/>
</dbReference>
<evidence type="ECO:0000313" key="3">
    <source>
        <dbReference type="Proteomes" id="UP000646946"/>
    </source>
</evidence>
<feature type="domain" description="CoA-binding" evidence="1">
    <location>
        <begin position="8"/>
        <end position="109"/>
    </location>
</feature>